<keyword evidence="2" id="KW-1185">Reference proteome</keyword>
<evidence type="ECO:0000313" key="1">
    <source>
        <dbReference type="EMBL" id="RDH84149.1"/>
    </source>
</evidence>
<proteinExistence type="predicted"/>
<comment type="caution">
    <text evidence="1">The sequence shown here is derived from an EMBL/GenBank/DDBJ whole genome shotgun (WGS) entry which is preliminary data.</text>
</comment>
<evidence type="ECO:0000313" key="2">
    <source>
        <dbReference type="Proteomes" id="UP000254771"/>
    </source>
</evidence>
<name>A0A370DGV1_9GAMM</name>
<reference evidence="1 2" key="1">
    <citation type="journal article" date="2018" name="ISME J.">
        <title>Endosymbiont genomes yield clues of tubeworm success.</title>
        <authorList>
            <person name="Li Y."/>
            <person name="Liles M.R."/>
            <person name="Halanych K.M."/>
        </authorList>
    </citation>
    <scope>NUCLEOTIDE SEQUENCE [LARGE SCALE GENOMIC DNA]</scope>
    <source>
        <strain evidence="1">A1462</strain>
    </source>
</reference>
<accession>A0A370DGV1</accession>
<sequence>MMHNPFPLERVTFLRHASCGNRPPLDITEYKTAQVRLVSLKQNWTGWMCFARQCFDFYQVFFMSPKEITGMAAKGY</sequence>
<dbReference type="AlphaFoldDB" id="A0A370DGV1"/>
<organism evidence="1 2">
    <name type="scientific">endosymbiont of Escarpia spicata</name>
    <dbReference type="NCBI Taxonomy" id="2200908"/>
    <lineage>
        <taxon>Bacteria</taxon>
        <taxon>Pseudomonadati</taxon>
        <taxon>Pseudomonadota</taxon>
        <taxon>Gammaproteobacteria</taxon>
        <taxon>sulfur-oxidizing symbionts</taxon>
    </lineage>
</organism>
<dbReference type="EMBL" id="QFXE01000017">
    <property type="protein sequence ID" value="RDH84149.1"/>
    <property type="molecule type" value="Genomic_DNA"/>
</dbReference>
<protein>
    <submittedName>
        <fullName evidence="1">Uncharacterized protein</fullName>
    </submittedName>
</protein>
<gene>
    <name evidence="1" type="ORF">DIZ78_12975</name>
</gene>
<dbReference type="Proteomes" id="UP000254771">
    <property type="component" value="Unassembled WGS sequence"/>
</dbReference>